<feature type="transmembrane region" description="Helical" evidence="2">
    <location>
        <begin position="32"/>
        <end position="52"/>
    </location>
</feature>
<evidence type="ECO:0008006" key="5">
    <source>
        <dbReference type="Google" id="ProtNLM"/>
    </source>
</evidence>
<accession>A0ABN2ZLI1</accession>
<reference evidence="3 4" key="1">
    <citation type="journal article" date="2019" name="Int. J. Syst. Evol. Microbiol.">
        <title>The Global Catalogue of Microorganisms (GCM) 10K type strain sequencing project: providing services to taxonomists for standard genome sequencing and annotation.</title>
        <authorList>
            <consortium name="The Broad Institute Genomics Platform"/>
            <consortium name="The Broad Institute Genome Sequencing Center for Infectious Disease"/>
            <person name="Wu L."/>
            <person name="Ma J."/>
        </authorList>
    </citation>
    <scope>NUCLEOTIDE SEQUENCE [LARGE SCALE GENOMIC DNA]</scope>
    <source>
        <strain evidence="3 4">JCM 16022</strain>
    </source>
</reference>
<dbReference type="RefSeq" id="WP_344150082.1">
    <property type="nucleotide sequence ID" value="NZ_BAAAQR010000004.1"/>
</dbReference>
<gene>
    <name evidence="3" type="ORF">GCM10009844_17030</name>
</gene>
<feature type="compositionally biased region" description="Basic and acidic residues" evidence="1">
    <location>
        <begin position="1"/>
        <end position="11"/>
    </location>
</feature>
<comment type="caution">
    <text evidence="3">The sequence shown here is derived from an EMBL/GenBank/DDBJ whole genome shotgun (WGS) entry which is preliminary data.</text>
</comment>
<evidence type="ECO:0000256" key="2">
    <source>
        <dbReference type="SAM" id="Phobius"/>
    </source>
</evidence>
<keyword evidence="2" id="KW-1133">Transmembrane helix</keyword>
<name>A0ABN2ZLI1_9ACTN</name>
<protein>
    <recommendedName>
        <fullName evidence="5">EamA domain-containing protein</fullName>
    </recommendedName>
</protein>
<keyword evidence="2" id="KW-0812">Transmembrane</keyword>
<sequence length="139" mass="14516">MRAPERRREAVVDIPRPSPTAPSAPLEPTRDVGWLIGVVSAVGALVAYWTLFPPDATGMWAGYWVSIMATTSLLGSMWLRTSLPTAPGVAITAVPGGILVLLGALRDYPATIGVVMVAGGAGILVGGLLQARRSPRTRS</sequence>
<feature type="region of interest" description="Disordered" evidence="1">
    <location>
        <begin position="1"/>
        <end position="25"/>
    </location>
</feature>
<evidence type="ECO:0000313" key="3">
    <source>
        <dbReference type="EMBL" id="GAA2143996.1"/>
    </source>
</evidence>
<keyword evidence="4" id="KW-1185">Reference proteome</keyword>
<evidence type="ECO:0000313" key="4">
    <source>
        <dbReference type="Proteomes" id="UP001501771"/>
    </source>
</evidence>
<dbReference type="Proteomes" id="UP001501771">
    <property type="component" value="Unassembled WGS sequence"/>
</dbReference>
<proteinExistence type="predicted"/>
<keyword evidence="2" id="KW-0472">Membrane</keyword>
<dbReference type="EMBL" id="BAAAQR010000004">
    <property type="protein sequence ID" value="GAA2143996.1"/>
    <property type="molecule type" value="Genomic_DNA"/>
</dbReference>
<feature type="transmembrane region" description="Helical" evidence="2">
    <location>
        <begin position="86"/>
        <end position="105"/>
    </location>
</feature>
<organism evidence="3 4">
    <name type="scientific">Nocardioides koreensis</name>
    <dbReference type="NCBI Taxonomy" id="433651"/>
    <lineage>
        <taxon>Bacteria</taxon>
        <taxon>Bacillati</taxon>
        <taxon>Actinomycetota</taxon>
        <taxon>Actinomycetes</taxon>
        <taxon>Propionibacteriales</taxon>
        <taxon>Nocardioidaceae</taxon>
        <taxon>Nocardioides</taxon>
    </lineage>
</organism>
<feature type="transmembrane region" description="Helical" evidence="2">
    <location>
        <begin position="58"/>
        <end position="79"/>
    </location>
</feature>
<evidence type="ECO:0000256" key="1">
    <source>
        <dbReference type="SAM" id="MobiDB-lite"/>
    </source>
</evidence>
<feature type="transmembrane region" description="Helical" evidence="2">
    <location>
        <begin position="111"/>
        <end position="129"/>
    </location>
</feature>